<proteinExistence type="predicted"/>
<feature type="domain" description="Tyrosine-protein phosphatase" evidence="2">
    <location>
        <begin position="70"/>
        <end position="326"/>
    </location>
</feature>
<keyword evidence="5" id="KW-1185">Reference proteome</keyword>
<dbReference type="SMART" id="SM00194">
    <property type="entry name" value="PTPc"/>
    <property type="match status" value="1"/>
</dbReference>
<reference evidence="4" key="1">
    <citation type="submission" date="2023-07" db="EMBL/GenBank/DDBJ databases">
        <authorList>
            <consortium name="CYATHOMIX"/>
        </authorList>
    </citation>
    <scope>NUCLEOTIDE SEQUENCE</scope>
    <source>
        <strain evidence="4">N/A</strain>
    </source>
</reference>
<name>A0AA36DLC0_CYLNA</name>
<dbReference type="PROSITE" id="PS50056">
    <property type="entry name" value="TYR_PHOSPHATASE_2"/>
    <property type="match status" value="1"/>
</dbReference>
<dbReference type="PROSITE" id="PS50055">
    <property type="entry name" value="TYR_PHOSPHATASE_PTP"/>
    <property type="match status" value="1"/>
</dbReference>
<evidence type="ECO:0008006" key="6">
    <source>
        <dbReference type="Google" id="ProtNLM"/>
    </source>
</evidence>
<accession>A0AA36DLC0</accession>
<evidence type="ECO:0000256" key="1">
    <source>
        <dbReference type="SAM" id="MobiDB-lite"/>
    </source>
</evidence>
<dbReference type="InterPro" id="IPR029021">
    <property type="entry name" value="Prot-tyrosine_phosphatase-like"/>
</dbReference>
<gene>
    <name evidence="4" type="ORF">CYNAS_LOCUS1765</name>
</gene>
<dbReference type="Pfam" id="PF00102">
    <property type="entry name" value="Y_phosphatase"/>
    <property type="match status" value="1"/>
</dbReference>
<feature type="region of interest" description="Disordered" evidence="1">
    <location>
        <begin position="1"/>
        <end position="50"/>
    </location>
</feature>
<evidence type="ECO:0000313" key="5">
    <source>
        <dbReference type="Proteomes" id="UP001176961"/>
    </source>
</evidence>
<dbReference type="EMBL" id="CATQJL010000001">
    <property type="protein sequence ID" value="CAJ0589782.1"/>
    <property type="molecule type" value="Genomic_DNA"/>
</dbReference>
<protein>
    <recommendedName>
        <fullName evidence="6">Protein-tyrosine phosphatase</fullName>
    </recommendedName>
</protein>
<dbReference type="Gene3D" id="3.90.190.10">
    <property type="entry name" value="Protein tyrosine phosphatase superfamily"/>
    <property type="match status" value="1"/>
</dbReference>
<organism evidence="4 5">
    <name type="scientific">Cylicocyclus nassatus</name>
    <name type="common">Nematode worm</name>
    <dbReference type="NCBI Taxonomy" id="53992"/>
    <lineage>
        <taxon>Eukaryota</taxon>
        <taxon>Metazoa</taxon>
        <taxon>Ecdysozoa</taxon>
        <taxon>Nematoda</taxon>
        <taxon>Chromadorea</taxon>
        <taxon>Rhabditida</taxon>
        <taxon>Rhabditina</taxon>
        <taxon>Rhabditomorpha</taxon>
        <taxon>Strongyloidea</taxon>
        <taxon>Strongylidae</taxon>
        <taxon>Cylicocyclus</taxon>
    </lineage>
</organism>
<evidence type="ECO:0000259" key="2">
    <source>
        <dbReference type="PROSITE" id="PS50055"/>
    </source>
</evidence>
<dbReference type="PANTHER" id="PTHR23219">
    <property type="entry name" value="TYROSINE-PROTEIN PHOSPHATASE C15H7.3-RELATED"/>
    <property type="match status" value="1"/>
</dbReference>
<dbReference type="Proteomes" id="UP001176961">
    <property type="component" value="Unassembled WGS sequence"/>
</dbReference>
<feature type="compositionally biased region" description="Basic residues" evidence="1">
    <location>
        <begin position="1"/>
        <end position="15"/>
    </location>
</feature>
<evidence type="ECO:0000259" key="3">
    <source>
        <dbReference type="PROSITE" id="PS50056"/>
    </source>
</evidence>
<feature type="domain" description="Tyrosine specific protein phosphatases" evidence="3">
    <location>
        <begin position="242"/>
        <end position="317"/>
    </location>
</feature>
<dbReference type="CDD" id="cd00047">
    <property type="entry name" value="PTPc"/>
    <property type="match status" value="1"/>
</dbReference>
<evidence type="ECO:0000313" key="4">
    <source>
        <dbReference type="EMBL" id="CAJ0589782.1"/>
    </source>
</evidence>
<comment type="caution">
    <text evidence="4">The sequence shown here is derived from an EMBL/GenBank/DDBJ whole genome shotgun (WGS) entry which is preliminary data.</text>
</comment>
<dbReference type="InterPro" id="IPR003595">
    <property type="entry name" value="Tyr_Pase_cat"/>
</dbReference>
<dbReference type="PANTHER" id="PTHR23219:SF13">
    <property type="entry name" value="TYROSINE-PROTEIN PHOSPHATASE DOMAIN-CONTAINING PROTEIN"/>
    <property type="match status" value="1"/>
</dbReference>
<dbReference type="SMART" id="SM00404">
    <property type="entry name" value="PTPc_motif"/>
    <property type="match status" value="1"/>
</dbReference>
<sequence length="368" mass="42164">MSKVAKKKGRHRKKAFLQETVEQEEDVPKSPIAQKGGKSPNRKKRQPPPEIAEGLDKFFDYISELGVGGIKKLYNETLSAYRAPDNLYKYAEFEKNKDKNRFLDVVCLDHSRVVLTLDVPPCTNYIHANWVRFDKHDRVFIATQAPLENTREDFWRMVFQEQCSSIINLTSEIDDTDRMVRYFPAKPGDFTNYGKMFVNTKKVEDENKFLVYTVEVLPDGCSNSHLLNLIKPKDDSGKPSTTMILRMLRIVASSEKMTNGPVVVHCVSGVGRAGTVILIDVILQRLFTNQLPVDLAEIFRLLRNQRASCLQREAQFLFVVASVVDYIGTRYPSRYRQKRDKFKEDFKTTVAGNAAKKASREIVKPVEN</sequence>
<dbReference type="InterPro" id="IPR000242">
    <property type="entry name" value="PTP_cat"/>
</dbReference>
<dbReference type="GO" id="GO:0004725">
    <property type="term" value="F:protein tyrosine phosphatase activity"/>
    <property type="evidence" value="ECO:0007669"/>
    <property type="project" value="InterPro"/>
</dbReference>
<dbReference type="PRINTS" id="PR00700">
    <property type="entry name" value="PRTYPHPHTASE"/>
</dbReference>
<dbReference type="AlphaFoldDB" id="A0AA36DLC0"/>
<dbReference type="InterPro" id="IPR000387">
    <property type="entry name" value="Tyr_Pase_dom"/>
</dbReference>
<dbReference type="SUPFAM" id="SSF52799">
    <property type="entry name" value="(Phosphotyrosine protein) phosphatases II"/>
    <property type="match status" value="1"/>
</dbReference>